<dbReference type="Proteomes" id="UP000214596">
    <property type="component" value="Unassembled WGS sequence"/>
</dbReference>
<dbReference type="OrthoDB" id="5890159at2"/>
<accession>A0A227J7N7</accession>
<dbReference type="AlphaFoldDB" id="A0A227J7N7"/>
<evidence type="ECO:0000313" key="2">
    <source>
        <dbReference type="Proteomes" id="UP000214596"/>
    </source>
</evidence>
<reference evidence="1 2" key="1">
    <citation type="journal article" date="2017" name="Appl. Environ. Microbiol.">
        <title>Parallel evolution of two clades of a major Atlantic endemic Vibrio parahaemolyticus pathogen lineage by independent acquisition of related pathogenicity islands.</title>
        <authorList>
            <person name="Xu F."/>
            <person name="Gonzalez-Escalona N."/>
            <person name="Drees K.P."/>
            <person name="Sebra R.P."/>
            <person name="Cooper V.S."/>
            <person name="Jones S.H."/>
            <person name="Whistler C.A."/>
        </authorList>
    </citation>
    <scope>NUCLEOTIDE SEQUENCE [LARGE SCALE GENOMIC DNA]</scope>
    <source>
        <strain evidence="1 2">MAVP-3</strain>
    </source>
</reference>
<dbReference type="EMBL" id="NIXT01001528">
    <property type="protein sequence ID" value="OXE31123.1"/>
    <property type="molecule type" value="Genomic_DNA"/>
</dbReference>
<organism evidence="1 2">
    <name type="scientific">Vibrio parahaemolyticus</name>
    <dbReference type="NCBI Taxonomy" id="670"/>
    <lineage>
        <taxon>Bacteria</taxon>
        <taxon>Pseudomonadati</taxon>
        <taxon>Pseudomonadota</taxon>
        <taxon>Gammaproteobacteria</taxon>
        <taxon>Vibrionales</taxon>
        <taxon>Vibrionaceae</taxon>
        <taxon>Vibrio</taxon>
    </lineage>
</organism>
<proteinExistence type="predicted"/>
<gene>
    <name evidence="1" type="ORF">CA163_19730</name>
</gene>
<comment type="caution">
    <text evidence="1">The sequence shown here is derived from an EMBL/GenBank/DDBJ whole genome shotgun (WGS) entry which is preliminary data.</text>
</comment>
<sequence>MFSINLNATFAHCNNIFSVQFFAISNNAQALSNKGKRLFGLTAKHTVKKR</sequence>
<protein>
    <submittedName>
        <fullName evidence="1">Uncharacterized protein</fullName>
    </submittedName>
</protein>
<evidence type="ECO:0000313" key="1">
    <source>
        <dbReference type="EMBL" id="OXE31123.1"/>
    </source>
</evidence>
<name>A0A227J7N7_VIBPH</name>